<keyword evidence="2" id="KW-1185">Reference proteome</keyword>
<comment type="caution">
    <text evidence="1">The sequence shown here is derived from an EMBL/GenBank/DDBJ whole genome shotgun (WGS) entry which is preliminary data.</text>
</comment>
<dbReference type="GO" id="GO:0006355">
    <property type="term" value="P:regulation of DNA-templated transcription"/>
    <property type="evidence" value="ECO:0007669"/>
    <property type="project" value="InterPro"/>
</dbReference>
<protein>
    <submittedName>
        <fullName evidence="1">Plasmid stability protein</fullName>
    </submittedName>
</protein>
<proteinExistence type="predicted"/>
<organism evidence="1 2">
    <name type="scientific">Rhizobium metallidurans</name>
    <dbReference type="NCBI Taxonomy" id="1265931"/>
    <lineage>
        <taxon>Bacteria</taxon>
        <taxon>Pseudomonadati</taxon>
        <taxon>Pseudomonadota</taxon>
        <taxon>Alphaproteobacteria</taxon>
        <taxon>Hyphomicrobiales</taxon>
        <taxon>Rhizobiaceae</taxon>
        <taxon>Rhizobium/Agrobacterium group</taxon>
        <taxon>Rhizobium</taxon>
    </lineage>
</organism>
<dbReference type="SUPFAM" id="SSF47598">
    <property type="entry name" value="Ribbon-helix-helix"/>
    <property type="match status" value="1"/>
</dbReference>
<name>A0A7W6CUY0_9HYPH</name>
<accession>A0A7W6CUY0</accession>
<evidence type="ECO:0000313" key="2">
    <source>
        <dbReference type="Proteomes" id="UP000582090"/>
    </source>
</evidence>
<sequence>MGEMQIKIADEALLTRISDRARLNNRSVEEEVEALLQAAVPARPRREDLPAIAARIRAMTPKGVRQTSAVEMLREDRDR</sequence>
<reference evidence="1 2" key="1">
    <citation type="submission" date="2020-08" db="EMBL/GenBank/DDBJ databases">
        <title>Genomic Encyclopedia of Type Strains, Phase IV (KMG-IV): sequencing the most valuable type-strain genomes for metagenomic binning, comparative biology and taxonomic classification.</title>
        <authorList>
            <person name="Goeker M."/>
        </authorList>
    </citation>
    <scope>NUCLEOTIDE SEQUENCE [LARGE SCALE GENOMIC DNA]</scope>
    <source>
        <strain evidence="1 2">DSM 26575</strain>
    </source>
</reference>
<dbReference type="EMBL" id="JACIDW010000024">
    <property type="protein sequence ID" value="MBB3966886.1"/>
    <property type="molecule type" value="Genomic_DNA"/>
</dbReference>
<dbReference type="AlphaFoldDB" id="A0A7W6CUY0"/>
<evidence type="ECO:0000313" key="1">
    <source>
        <dbReference type="EMBL" id="MBB3966886.1"/>
    </source>
</evidence>
<dbReference type="InterPro" id="IPR010985">
    <property type="entry name" value="Ribbon_hlx_hlx"/>
</dbReference>
<dbReference type="Proteomes" id="UP000582090">
    <property type="component" value="Unassembled WGS sequence"/>
</dbReference>
<dbReference type="RefSeq" id="WP_183902350.1">
    <property type="nucleotide sequence ID" value="NZ_JACIDW010000024.1"/>
</dbReference>
<gene>
    <name evidence="1" type="ORF">GGQ67_004579</name>
</gene>